<proteinExistence type="predicted"/>
<gene>
    <name evidence="1" type="ORF">TSUD_361050</name>
</gene>
<organism evidence="1 2">
    <name type="scientific">Trifolium subterraneum</name>
    <name type="common">Subterranean clover</name>
    <dbReference type="NCBI Taxonomy" id="3900"/>
    <lineage>
        <taxon>Eukaryota</taxon>
        <taxon>Viridiplantae</taxon>
        <taxon>Streptophyta</taxon>
        <taxon>Embryophyta</taxon>
        <taxon>Tracheophyta</taxon>
        <taxon>Spermatophyta</taxon>
        <taxon>Magnoliopsida</taxon>
        <taxon>eudicotyledons</taxon>
        <taxon>Gunneridae</taxon>
        <taxon>Pentapetalae</taxon>
        <taxon>rosids</taxon>
        <taxon>fabids</taxon>
        <taxon>Fabales</taxon>
        <taxon>Fabaceae</taxon>
        <taxon>Papilionoideae</taxon>
        <taxon>50 kb inversion clade</taxon>
        <taxon>NPAAA clade</taxon>
        <taxon>Hologalegina</taxon>
        <taxon>IRL clade</taxon>
        <taxon>Trifolieae</taxon>
        <taxon>Trifolium</taxon>
    </lineage>
</organism>
<dbReference type="Proteomes" id="UP000242715">
    <property type="component" value="Unassembled WGS sequence"/>
</dbReference>
<evidence type="ECO:0000313" key="1">
    <source>
        <dbReference type="EMBL" id="GAU37400.1"/>
    </source>
</evidence>
<dbReference type="EMBL" id="DF973670">
    <property type="protein sequence ID" value="GAU37400.1"/>
    <property type="molecule type" value="Genomic_DNA"/>
</dbReference>
<evidence type="ECO:0000313" key="2">
    <source>
        <dbReference type="Proteomes" id="UP000242715"/>
    </source>
</evidence>
<dbReference type="AlphaFoldDB" id="A0A2Z6NLM1"/>
<keyword evidence="2" id="KW-1185">Reference proteome</keyword>
<dbReference type="OrthoDB" id="1920951at2759"/>
<sequence length="180" mass="20401">MAATEVRTVWHRTVNHYFIQEDTKRAPKFACRQSSCATSKLDVLGLATATDKSVHNAETIMQKTCIEGMLEAYSKNSKSCSETVTKHEMAMEVDSVGCLVSKQTKDFSLDSDYSWIKDDNAQPWWKTKDRDELACLVSKKLFNFVENCDLPPPPPPQKKYLGEQSYADITKGWFGFKIDA</sequence>
<accession>A0A2Z6NLM1</accession>
<reference evidence="2" key="1">
    <citation type="journal article" date="2017" name="Front. Plant Sci.">
        <title>Climate Clever Clovers: New Paradigm to Reduce the Environmental Footprint of Ruminants by Breeding Low Methanogenic Forages Utilizing Haplotype Variation.</title>
        <authorList>
            <person name="Kaur P."/>
            <person name="Appels R."/>
            <person name="Bayer P.E."/>
            <person name="Keeble-Gagnere G."/>
            <person name="Wang J."/>
            <person name="Hirakawa H."/>
            <person name="Shirasawa K."/>
            <person name="Vercoe P."/>
            <person name="Stefanova K."/>
            <person name="Durmic Z."/>
            <person name="Nichols P."/>
            <person name="Revell C."/>
            <person name="Isobe S.N."/>
            <person name="Edwards D."/>
            <person name="Erskine W."/>
        </authorList>
    </citation>
    <scope>NUCLEOTIDE SEQUENCE [LARGE SCALE GENOMIC DNA]</scope>
    <source>
        <strain evidence="2">cv. Daliak</strain>
    </source>
</reference>
<name>A0A2Z6NLM1_TRISU</name>
<protein>
    <submittedName>
        <fullName evidence="1">Uncharacterized protein</fullName>
    </submittedName>
</protein>
<dbReference type="PANTHER" id="PTHR33868">
    <property type="entry name" value="EXPRESSED PROTEIN"/>
    <property type="match status" value="1"/>
</dbReference>
<dbReference type="PANTHER" id="PTHR33868:SF2">
    <property type="entry name" value="EXPRESSED PROTEIN"/>
    <property type="match status" value="1"/>
</dbReference>